<comment type="subcellular location">
    <subcellularLocation>
        <location evidence="1">Cytoplasm</location>
    </subcellularLocation>
</comment>
<dbReference type="InterPro" id="IPR036662">
    <property type="entry name" value="PTS_EIIA_man-typ_sf"/>
</dbReference>
<proteinExistence type="predicted"/>
<evidence type="ECO:0000259" key="8">
    <source>
        <dbReference type="PROSITE" id="PS51096"/>
    </source>
</evidence>
<dbReference type="InterPro" id="IPR033887">
    <property type="entry name" value="PTS_IIA_man"/>
</dbReference>
<dbReference type="InterPro" id="IPR004701">
    <property type="entry name" value="PTS_EIIA_man-typ"/>
</dbReference>
<name>A0A2N8LAV4_9STRE</name>
<dbReference type="GO" id="GO:0009401">
    <property type="term" value="P:phosphoenolpyruvate-dependent sugar phosphotransferase system"/>
    <property type="evidence" value="ECO:0007669"/>
    <property type="project" value="UniProtKB-KW"/>
</dbReference>
<gene>
    <name evidence="9" type="ORF">AT575_07770</name>
</gene>
<dbReference type="GO" id="GO:0016020">
    <property type="term" value="C:membrane"/>
    <property type="evidence" value="ECO:0007669"/>
    <property type="project" value="InterPro"/>
</dbReference>
<dbReference type="Gene3D" id="3.40.50.510">
    <property type="entry name" value="Phosphotransferase system, mannose-type IIA component"/>
    <property type="match status" value="1"/>
</dbReference>
<keyword evidence="6" id="KW-0598">Phosphotransferase system</keyword>
<feature type="domain" description="PTS EIIA type-4" evidence="8">
    <location>
        <begin position="1"/>
        <end position="124"/>
    </location>
</feature>
<evidence type="ECO:0000256" key="6">
    <source>
        <dbReference type="ARBA" id="ARBA00022683"/>
    </source>
</evidence>
<keyword evidence="2" id="KW-0813">Transport</keyword>
<dbReference type="SUPFAM" id="SSF53062">
    <property type="entry name" value="PTS system fructose IIA component-like"/>
    <property type="match status" value="1"/>
</dbReference>
<keyword evidence="7" id="KW-0418">Kinase</keyword>
<dbReference type="Pfam" id="PF03610">
    <property type="entry name" value="EIIA-man"/>
    <property type="match status" value="1"/>
</dbReference>
<dbReference type="CDD" id="cd00006">
    <property type="entry name" value="PTS_IIA_man"/>
    <property type="match status" value="1"/>
</dbReference>
<evidence type="ECO:0000256" key="2">
    <source>
        <dbReference type="ARBA" id="ARBA00022448"/>
    </source>
</evidence>
<dbReference type="OrthoDB" id="6623712at2"/>
<dbReference type="AlphaFoldDB" id="A0A2N8LAV4"/>
<evidence type="ECO:0000256" key="7">
    <source>
        <dbReference type="ARBA" id="ARBA00022777"/>
    </source>
</evidence>
<keyword evidence="10" id="KW-1185">Reference proteome</keyword>
<comment type="caution">
    <text evidence="9">The sequence shown here is derived from an EMBL/GenBank/DDBJ whole genome shotgun (WGS) entry which is preliminary data.</text>
</comment>
<evidence type="ECO:0000256" key="3">
    <source>
        <dbReference type="ARBA" id="ARBA00022490"/>
    </source>
</evidence>
<dbReference type="RefSeq" id="WP_102777877.1">
    <property type="nucleotide sequence ID" value="NZ_CBCSGP010000003.1"/>
</dbReference>
<reference evidence="9 10" key="1">
    <citation type="submission" date="2015-12" db="EMBL/GenBank/DDBJ databases">
        <title>Streptococcus penaeicida sp. nov.</title>
        <authorList>
            <person name="Gomez-Gil B."/>
            <person name="Morales-Covarrubias M."/>
        </authorList>
    </citation>
    <scope>NUCLEOTIDE SEQUENCE [LARGE SCALE GENOMIC DNA]</scope>
    <source>
        <strain evidence="9 10">CAIM 1838</strain>
    </source>
</reference>
<protein>
    <submittedName>
        <fullName evidence="9">PTS mannose/fructose/sorbose family IIA subunit</fullName>
    </submittedName>
</protein>
<evidence type="ECO:0000313" key="9">
    <source>
        <dbReference type="EMBL" id="PND47293.1"/>
    </source>
</evidence>
<evidence type="ECO:0000313" key="10">
    <source>
        <dbReference type="Proteomes" id="UP000235963"/>
    </source>
</evidence>
<keyword evidence="4" id="KW-0762">Sugar transport</keyword>
<dbReference type="PANTHER" id="PTHR33799:SF1">
    <property type="entry name" value="PTS SYSTEM MANNOSE-SPECIFIC EIIAB COMPONENT-RELATED"/>
    <property type="match status" value="1"/>
</dbReference>
<dbReference type="PROSITE" id="PS51096">
    <property type="entry name" value="PTS_EIIA_TYPE_4"/>
    <property type="match status" value="1"/>
</dbReference>
<keyword evidence="5" id="KW-0808">Transferase</keyword>
<keyword evidence="3" id="KW-0963">Cytoplasm</keyword>
<dbReference type="InterPro" id="IPR051471">
    <property type="entry name" value="Bacterial_PTS_sugar_comp"/>
</dbReference>
<dbReference type="PANTHER" id="PTHR33799">
    <property type="entry name" value="PTS PERMEASE-RELATED-RELATED"/>
    <property type="match status" value="1"/>
</dbReference>
<evidence type="ECO:0000256" key="4">
    <source>
        <dbReference type="ARBA" id="ARBA00022597"/>
    </source>
</evidence>
<evidence type="ECO:0000256" key="1">
    <source>
        <dbReference type="ARBA" id="ARBA00004496"/>
    </source>
</evidence>
<evidence type="ECO:0000256" key="5">
    <source>
        <dbReference type="ARBA" id="ARBA00022679"/>
    </source>
</evidence>
<dbReference type="Proteomes" id="UP000235963">
    <property type="component" value="Unassembled WGS sequence"/>
</dbReference>
<sequence>MNQVILIAHGDLAVEMKKSAEMLFGKLDNFHPISFLAEEGLDSLQEKISGIMEALNSPVLVFTDIFCGTPYNASCSVALKNPQFDMSIISGMSLPLVLELAILINSKSISEVSEELQKAVVDTVRIFNKDIIDDEEEL</sequence>
<dbReference type="GO" id="GO:0005737">
    <property type="term" value="C:cytoplasm"/>
    <property type="evidence" value="ECO:0007669"/>
    <property type="project" value="UniProtKB-SubCell"/>
</dbReference>
<dbReference type="EMBL" id="LOCM01000029">
    <property type="protein sequence ID" value="PND47293.1"/>
    <property type="molecule type" value="Genomic_DNA"/>
</dbReference>
<accession>A0A2N8LAV4</accession>
<organism evidence="9 10">
    <name type="scientific">Streptococcus penaeicida</name>
    <dbReference type="NCBI Taxonomy" id="1765960"/>
    <lineage>
        <taxon>Bacteria</taxon>
        <taxon>Bacillati</taxon>
        <taxon>Bacillota</taxon>
        <taxon>Bacilli</taxon>
        <taxon>Lactobacillales</taxon>
        <taxon>Streptococcaceae</taxon>
        <taxon>Streptococcus</taxon>
    </lineage>
</organism>
<dbReference type="GO" id="GO:0016301">
    <property type="term" value="F:kinase activity"/>
    <property type="evidence" value="ECO:0007669"/>
    <property type="project" value="UniProtKB-KW"/>
</dbReference>